<reference evidence="1" key="1">
    <citation type="submission" date="2023-03" db="EMBL/GenBank/DDBJ databases">
        <title>Chromosome-level genomes of two armyworms, Mythimna separata and Mythimna loreyi, provide insights into the biosynthesis and reception of sex pheromones.</title>
        <authorList>
            <person name="Zhao H."/>
        </authorList>
    </citation>
    <scope>NUCLEOTIDE SEQUENCE</scope>
    <source>
        <strain evidence="1">BeijingLab</strain>
    </source>
</reference>
<dbReference type="Proteomes" id="UP001231649">
    <property type="component" value="Chromosome 6"/>
</dbReference>
<name>A0ACC2R8W3_9NEOP</name>
<accession>A0ACC2R8W3</accession>
<evidence type="ECO:0000313" key="1">
    <source>
        <dbReference type="EMBL" id="KAJ8732289.1"/>
    </source>
</evidence>
<keyword evidence="2" id="KW-1185">Reference proteome</keyword>
<organism evidence="1 2">
    <name type="scientific">Mythimna loreyi</name>
    <dbReference type="NCBI Taxonomy" id="667449"/>
    <lineage>
        <taxon>Eukaryota</taxon>
        <taxon>Metazoa</taxon>
        <taxon>Ecdysozoa</taxon>
        <taxon>Arthropoda</taxon>
        <taxon>Hexapoda</taxon>
        <taxon>Insecta</taxon>
        <taxon>Pterygota</taxon>
        <taxon>Neoptera</taxon>
        <taxon>Endopterygota</taxon>
        <taxon>Lepidoptera</taxon>
        <taxon>Glossata</taxon>
        <taxon>Ditrysia</taxon>
        <taxon>Noctuoidea</taxon>
        <taxon>Noctuidae</taxon>
        <taxon>Noctuinae</taxon>
        <taxon>Hadenini</taxon>
        <taxon>Mythimna</taxon>
    </lineage>
</organism>
<comment type="caution">
    <text evidence="1">The sequence shown here is derived from an EMBL/GenBank/DDBJ whole genome shotgun (WGS) entry which is preliminary data.</text>
</comment>
<sequence>MTGFVKIAIDDYYSDSNWTTIINKYWMLAERVSDPRVQGWFLFDTPLPTLAMVCVYLAFVMVAGPLWMANRKAFQIQNTLVAYNALQVLLSSYMFYEHLASGWWGDYSLSCQPVDYSDSEKARRMLHLCWVYYFSKLSEFADTVFFVLRKKKSQITWLHLYHHSLTPFEAWLLVKFIAGGHGTFSNIVNNLVHVIMYSYYMLAAMGPQYQKYLWWKKHLTTLQLVQFFMVLFHSMSALVYDCGYPKFIAAGLILHSTIFIVLFMNFYIQAYKDRPKKKAAPVPANNNNNNEETHVTNGMIKSDANGHIKNGDLNRHLTNGDLNGHLRNGDLNGHLRNGDLNGHIIKNDNLNGHIKRSELNGHIKNGDLNGYVKNGELNGFLRHEANGHVKTNGHCQNGYTNGQVIHDITDKEKVQ</sequence>
<evidence type="ECO:0000313" key="2">
    <source>
        <dbReference type="Proteomes" id="UP001231649"/>
    </source>
</evidence>
<dbReference type="EMBL" id="CM056782">
    <property type="protein sequence ID" value="KAJ8732289.1"/>
    <property type="molecule type" value="Genomic_DNA"/>
</dbReference>
<protein>
    <submittedName>
        <fullName evidence="1">Uncharacterized protein</fullName>
    </submittedName>
</protein>
<proteinExistence type="predicted"/>
<gene>
    <name evidence="1" type="ORF">PYW08_015019</name>
</gene>